<proteinExistence type="predicted"/>
<feature type="compositionally biased region" description="Acidic residues" evidence="1">
    <location>
        <begin position="34"/>
        <end position="44"/>
    </location>
</feature>
<dbReference type="HOGENOM" id="CLU_069776_0_0_11"/>
<evidence type="ECO:0000313" key="3">
    <source>
        <dbReference type="Proteomes" id="UP000019222"/>
    </source>
</evidence>
<evidence type="ECO:0000313" key="2">
    <source>
        <dbReference type="EMBL" id="AHI22961.1"/>
    </source>
</evidence>
<dbReference type="InterPro" id="IPR022183">
    <property type="entry name" value="DUF3710"/>
</dbReference>
<gene>
    <name evidence="2" type="ORF">B843_07880</name>
</gene>
<feature type="region of interest" description="Disordered" evidence="1">
    <location>
        <begin position="233"/>
        <end position="259"/>
    </location>
</feature>
<reference evidence="2 3" key="1">
    <citation type="submission" date="2013-02" db="EMBL/GenBank/DDBJ databases">
        <title>The complete genome sequence of Corynebacterium vitaeruminis DSM 20294.</title>
        <authorList>
            <person name="Ruckert C."/>
            <person name="Albersmeier A."/>
            <person name="Kalinowski J."/>
        </authorList>
    </citation>
    <scope>NUCLEOTIDE SEQUENCE [LARGE SCALE GENOMIC DNA]</scope>
    <source>
        <strain evidence="3">ATCC 10234</strain>
    </source>
</reference>
<name>W5Y152_9CORY</name>
<dbReference type="EMBL" id="CP004353">
    <property type="protein sequence ID" value="AHI22961.1"/>
    <property type="molecule type" value="Genomic_DNA"/>
</dbReference>
<dbReference type="AlphaFoldDB" id="W5Y152"/>
<dbReference type="PATRIC" id="fig|1224164.3.peg.1585"/>
<dbReference type="STRING" id="1224164.B843_07880"/>
<dbReference type="KEGG" id="cvt:B843_07880"/>
<evidence type="ECO:0008006" key="4">
    <source>
        <dbReference type="Google" id="ProtNLM"/>
    </source>
</evidence>
<evidence type="ECO:0000256" key="1">
    <source>
        <dbReference type="SAM" id="MobiDB-lite"/>
    </source>
</evidence>
<dbReference type="RefSeq" id="WP_025252979.1">
    <property type="nucleotide sequence ID" value="NZ_CP004353.1"/>
</dbReference>
<organism evidence="2 3">
    <name type="scientific">Corynebacterium vitaeruminis DSM 20294</name>
    <dbReference type="NCBI Taxonomy" id="1224164"/>
    <lineage>
        <taxon>Bacteria</taxon>
        <taxon>Bacillati</taxon>
        <taxon>Actinomycetota</taxon>
        <taxon>Actinomycetes</taxon>
        <taxon>Mycobacteriales</taxon>
        <taxon>Corynebacteriaceae</taxon>
        <taxon>Corynebacterium</taxon>
    </lineage>
</organism>
<accession>W5Y152</accession>
<feature type="region of interest" description="Disordered" evidence="1">
    <location>
        <begin position="1"/>
        <end position="58"/>
    </location>
</feature>
<dbReference type="eggNOG" id="ENOG502Z90C">
    <property type="taxonomic scope" value="Bacteria"/>
</dbReference>
<dbReference type="Pfam" id="PF12502">
    <property type="entry name" value="DUF3710"/>
    <property type="match status" value="1"/>
</dbReference>
<sequence>MAVWPFGRKNKNAEEPEAPAEETQLGVGAAYESSDVDLDDDADQDPDHDAVGGDTGPFDGRSVDFNSFDFSDFGTGVLNLGSVVIPLPHGSEVQVEMGPEGPKMLHILTPYGRVTPVAFAAPASKGQWREATKDIAASMRNDGLDVEVQHGPWGREVVGSMQDGGGVVRIIGVDGPRWMLRMTVACPKESTEEMTALAREITARTFVYRNDDPILAGTSLPVALPQPLAEQVQAEMQRRQQAAQAASPQATIQPAKETE</sequence>
<dbReference type="Proteomes" id="UP000019222">
    <property type="component" value="Chromosome"/>
</dbReference>
<keyword evidence="3" id="KW-1185">Reference proteome</keyword>
<protein>
    <recommendedName>
        <fullName evidence="4">DUF3710 domain-containing protein</fullName>
    </recommendedName>
</protein>